<feature type="region of interest" description="Disordered" evidence="3">
    <location>
        <begin position="114"/>
        <end position="192"/>
    </location>
</feature>
<feature type="domain" description="Fcf2 pre-rRNA processing C-terminal" evidence="4">
    <location>
        <begin position="178"/>
        <end position="277"/>
    </location>
</feature>
<feature type="compositionally biased region" description="Basic and acidic residues" evidence="3">
    <location>
        <begin position="148"/>
        <end position="181"/>
    </location>
</feature>
<protein>
    <submittedName>
        <fullName evidence="5">Fcf2-domain-containing protein</fullName>
    </submittedName>
</protein>
<keyword evidence="2" id="KW-0539">Nucleus</keyword>
<proteinExistence type="predicted"/>
<dbReference type="Proteomes" id="UP000076842">
    <property type="component" value="Unassembled WGS sequence"/>
</dbReference>
<dbReference type="PANTHER" id="PTHR21686:SF12">
    <property type="entry name" value="DEOXYNUCLEOTIDYLTRANSFERASE TERMINAL-INTERACTING PROTEIN 2"/>
    <property type="match status" value="1"/>
</dbReference>
<evidence type="ECO:0000256" key="1">
    <source>
        <dbReference type="ARBA" id="ARBA00004604"/>
    </source>
</evidence>
<dbReference type="AlphaFoldDB" id="A0A165I4W2"/>
<dbReference type="STRING" id="1353952.A0A165I4W2"/>
<evidence type="ECO:0000256" key="3">
    <source>
        <dbReference type="SAM" id="MobiDB-lite"/>
    </source>
</evidence>
<feature type="compositionally biased region" description="Acidic residues" evidence="3">
    <location>
        <begin position="37"/>
        <end position="72"/>
    </location>
</feature>
<dbReference type="InterPro" id="IPR014810">
    <property type="entry name" value="Fcf2_C"/>
</dbReference>
<dbReference type="InterPro" id="IPR039883">
    <property type="entry name" value="Fcf2/DNTTIP2"/>
</dbReference>
<dbReference type="EMBL" id="KV423934">
    <property type="protein sequence ID" value="KZT60134.1"/>
    <property type="molecule type" value="Genomic_DNA"/>
</dbReference>
<dbReference type="InParanoid" id="A0A165I4W2"/>
<evidence type="ECO:0000256" key="2">
    <source>
        <dbReference type="ARBA" id="ARBA00023242"/>
    </source>
</evidence>
<dbReference type="Pfam" id="PF08698">
    <property type="entry name" value="Fcf2"/>
    <property type="match status" value="1"/>
</dbReference>
<dbReference type="PANTHER" id="PTHR21686">
    <property type="entry name" value="DEOXYNUCLEOTIDYLTRANSFERASE TERMINAL-INTERACTING PROTEIN 2"/>
    <property type="match status" value="1"/>
</dbReference>
<name>A0A165I4W2_9BASI</name>
<sequence length="306" mass="34503">MPTTGAAEASSAVAGPSSPKIVTPDIHDFIEFPQSDEGNDAVEAEEEDNDETEDSSEEDSEESEEDEDDTGAESDNSVTSERLNALLEKAREKERQWAAEKANLDEDVVKLSDDRPLPKLDVSSLLPKPYFTTPTSKQEPAKLAIDPGMERVTKAAQKRKAEPEPERLTKKQRRELREKTAGPEWFDMPTPSGTELAKIKREMEAARLAAALDPKTFLRKEAMKEEVPKYVQLGKIVATKTPFETRSNKNLTRAERKKSIVDELVEDAEAKSYAKRKFLDLQGVRGERGKLTMRRRKEMKAARRKW</sequence>
<evidence type="ECO:0000313" key="5">
    <source>
        <dbReference type="EMBL" id="KZT60134.1"/>
    </source>
</evidence>
<feature type="region of interest" description="Disordered" evidence="3">
    <location>
        <begin position="1"/>
        <end position="87"/>
    </location>
</feature>
<evidence type="ECO:0000313" key="6">
    <source>
        <dbReference type="Proteomes" id="UP000076842"/>
    </source>
</evidence>
<evidence type="ECO:0000259" key="4">
    <source>
        <dbReference type="Pfam" id="PF08698"/>
    </source>
</evidence>
<dbReference type="GO" id="GO:0005730">
    <property type="term" value="C:nucleolus"/>
    <property type="evidence" value="ECO:0007669"/>
    <property type="project" value="UniProtKB-SubCell"/>
</dbReference>
<accession>A0A165I4W2</accession>
<reference evidence="5 6" key="1">
    <citation type="journal article" date="2016" name="Mol. Biol. Evol.">
        <title>Comparative Genomics of Early-Diverging Mushroom-Forming Fungi Provides Insights into the Origins of Lignocellulose Decay Capabilities.</title>
        <authorList>
            <person name="Nagy L.G."/>
            <person name="Riley R."/>
            <person name="Tritt A."/>
            <person name="Adam C."/>
            <person name="Daum C."/>
            <person name="Floudas D."/>
            <person name="Sun H."/>
            <person name="Yadav J.S."/>
            <person name="Pangilinan J."/>
            <person name="Larsson K.H."/>
            <person name="Matsuura K."/>
            <person name="Barry K."/>
            <person name="Labutti K."/>
            <person name="Kuo R."/>
            <person name="Ohm R.A."/>
            <person name="Bhattacharya S.S."/>
            <person name="Shirouzu T."/>
            <person name="Yoshinaga Y."/>
            <person name="Martin F.M."/>
            <person name="Grigoriev I.V."/>
            <person name="Hibbett D.S."/>
        </authorList>
    </citation>
    <scope>NUCLEOTIDE SEQUENCE [LARGE SCALE GENOMIC DNA]</scope>
    <source>
        <strain evidence="5 6">HHB12733</strain>
    </source>
</reference>
<dbReference type="GO" id="GO:0003723">
    <property type="term" value="F:RNA binding"/>
    <property type="evidence" value="ECO:0007669"/>
    <property type="project" value="TreeGrafter"/>
</dbReference>
<gene>
    <name evidence="5" type="ORF">CALCODRAFT_492897</name>
</gene>
<organism evidence="5 6">
    <name type="scientific">Calocera cornea HHB12733</name>
    <dbReference type="NCBI Taxonomy" id="1353952"/>
    <lineage>
        <taxon>Eukaryota</taxon>
        <taxon>Fungi</taxon>
        <taxon>Dikarya</taxon>
        <taxon>Basidiomycota</taxon>
        <taxon>Agaricomycotina</taxon>
        <taxon>Dacrymycetes</taxon>
        <taxon>Dacrymycetales</taxon>
        <taxon>Dacrymycetaceae</taxon>
        <taxon>Calocera</taxon>
    </lineage>
</organism>
<dbReference type="OrthoDB" id="427886at2759"/>
<keyword evidence="6" id="KW-1185">Reference proteome</keyword>
<comment type="subcellular location">
    <subcellularLocation>
        <location evidence="1">Nucleus</location>
        <location evidence="1">Nucleolus</location>
    </subcellularLocation>
</comment>
<dbReference type="GO" id="GO:0006396">
    <property type="term" value="P:RNA processing"/>
    <property type="evidence" value="ECO:0007669"/>
    <property type="project" value="TreeGrafter"/>
</dbReference>